<dbReference type="Gramene" id="OMO77328">
    <property type="protein sequence ID" value="OMO77328"/>
    <property type="gene ID" value="CCACVL1_15082"/>
</dbReference>
<feature type="transmembrane region" description="Helical" evidence="6">
    <location>
        <begin position="132"/>
        <end position="153"/>
    </location>
</feature>
<evidence type="ECO:0000313" key="7">
    <source>
        <dbReference type="EMBL" id="OMO77328.1"/>
    </source>
</evidence>
<proteinExistence type="predicted"/>
<dbReference type="OMA" id="HNPIMNA"/>
<dbReference type="GO" id="GO:0005789">
    <property type="term" value="C:endoplasmic reticulum membrane"/>
    <property type="evidence" value="ECO:0007669"/>
    <property type="project" value="UniProtKB-SubCell"/>
</dbReference>
<name>A0A1R3I433_COCAP</name>
<evidence type="ECO:0000256" key="1">
    <source>
        <dbReference type="ARBA" id="ARBA00004477"/>
    </source>
</evidence>
<keyword evidence="3" id="KW-0256">Endoplasmic reticulum</keyword>
<dbReference type="Proteomes" id="UP000188268">
    <property type="component" value="Unassembled WGS sequence"/>
</dbReference>
<sequence length="206" mass="23084">MSLDDPQKQPGLVVTVTEPIRLFLDSASNDPRLSEDLRKLAPTLSSRTNAPYKHINSIWVGSDVHTRPSLKSLFSGSGFVFDSPKPREKSEELKERLRKLQELAERKEYQELVKDITPKQEYEPFSTYKDQLGFGLHVALTMFTGYLVGYLAFRALFNHSPAMNAAGGILGLVLAMLVETLLFIIRTSDPGLKSPSSKSSRLKKDQ</sequence>
<protein>
    <submittedName>
        <fullName evidence="7">ATPase, vacuolar ER assembly factor, Vma12</fullName>
    </submittedName>
</protein>
<comment type="caution">
    <text evidence="7">The sequence shown here is derived from an EMBL/GenBank/DDBJ whole genome shotgun (WGS) entry which is preliminary data.</text>
</comment>
<keyword evidence="8" id="KW-1185">Reference proteome</keyword>
<evidence type="ECO:0000256" key="6">
    <source>
        <dbReference type="SAM" id="Phobius"/>
    </source>
</evidence>
<dbReference type="PANTHER" id="PTHR31394:SF1">
    <property type="entry name" value="TRANSMEMBRANE PROTEIN 199"/>
    <property type="match status" value="1"/>
</dbReference>
<dbReference type="GO" id="GO:0070072">
    <property type="term" value="P:vacuolar proton-transporting V-type ATPase complex assembly"/>
    <property type="evidence" value="ECO:0007669"/>
    <property type="project" value="InterPro"/>
</dbReference>
<accession>A0A1R3I433</accession>
<dbReference type="InterPro" id="IPR021013">
    <property type="entry name" value="ATPase_Vma12"/>
</dbReference>
<dbReference type="EMBL" id="AWWV01010760">
    <property type="protein sequence ID" value="OMO77328.1"/>
    <property type="molecule type" value="Genomic_DNA"/>
</dbReference>
<dbReference type="OrthoDB" id="2018698at2759"/>
<dbReference type="PANTHER" id="PTHR31394">
    <property type="entry name" value="TRANSMEMBRANE PROTEIN 199"/>
    <property type="match status" value="1"/>
</dbReference>
<evidence type="ECO:0000313" key="8">
    <source>
        <dbReference type="Proteomes" id="UP000188268"/>
    </source>
</evidence>
<comment type="subcellular location">
    <subcellularLocation>
        <location evidence="1">Endoplasmic reticulum membrane</location>
        <topology evidence="1">Multi-pass membrane protein</topology>
    </subcellularLocation>
</comment>
<reference evidence="7 8" key="1">
    <citation type="submission" date="2013-09" db="EMBL/GenBank/DDBJ databases">
        <title>Corchorus capsularis genome sequencing.</title>
        <authorList>
            <person name="Alam M."/>
            <person name="Haque M.S."/>
            <person name="Islam M.S."/>
            <person name="Emdad E.M."/>
            <person name="Islam M.M."/>
            <person name="Ahmed B."/>
            <person name="Halim A."/>
            <person name="Hossen Q.M.M."/>
            <person name="Hossain M.Z."/>
            <person name="Ahmed R."/>
            <person name="Khan M.M."/>
            <person name="Islam R."/>
            <person name="Rashid M.M."/>
            <person name="Khan S.A."/>
            <person name="Rahman M.S."/>
            <person name="Alam M."/>
        </authorList>
    </citation>
    <scope>NUCLEOTIDE SEQUENCE [LARGE SCALE GENOMIC DNA]</scope>
    <source>
        <strain evidence="8">cv. CVL-1</strain>
        <tissue evidence="7">Whole seedling</tissue>
    </source>
</reference>
<evidence type="ECO:0000256" key="4">
    <source>
        <dbReference type="ARBA" id="ARBA00022989"/>
    </source>
</evidence>
<feature type="transmembrane region" description="Helical" evidence="6">
    <location>
        <begin position="165"/>
        <end position="185"/>
    </location>
</feature>
<gene>
    <name evidence="7" type="ORF">CCACVL1_15082</name>
</gene>
<keyword evidence="4 6" id="KW-1133">Transmembrane helix</keyword>
<keyword evidence="2 6" id="KW-0812">Transmembrane</keyword>
<keyword evidence="5 6" id="KW-0472">Membrane</keyword>
<dbReference type="AlphaFoldDB" id="A0A1R3I433"/>
<evidence type="ECO:0000256" key="3">
    <source>
        <dbReference type="ARBA" id="ARBA00022824"/>
    </source>
</evidence>
<organism evidence="7 8">
    <name type="scientific">Corchorus capsularis</name>
    <name type="common">Jute</name>
    <dbReference type="NCBI Taxonomy" id="210143"/>
    <lineage>
        <taxon>Eukaryota</taxon>
        <taxon>Viridiplantae</taxon>
        <taxon>Streptophyta</taxon>
        <taxon>Embryophyta</taxon>
        <taxon>Tracheophyta</taxon>
        <taxon>Spermatophyta</taxon>
        <taxon>Magnoliopsida</taxon>
        <taxon>eudicotyledons</taxon>
        <taxon>Gunneridae</taxon>
        <taxon>Pentapetalae</taxon>
        <taxon>rosids</taxon>
        <taxon>malvids</taxon>
        <taxon>Malvales</taxon>
        <taxon>Malvaceae</taxon>
        <taxon>Grewioideae</taxon>
        <taxon>Apeibeae</taxon>
        <taxon>Corchorus</taxon>
    </lineage>
</organism>
<evidence type="ECO:0000256" key="2">
    <source>
        <dbReference type="ARBA" id="ARBA00022692"/>
    </source>
</evidence>
<evidence type="ECO:0000256" key="5">
    <source>
        <dbReference type="ARBA" id="ARBA00023136"/>
    </source>
</evidence>